<evidence type="ECO:0000313" key="3">
    <source>
        <dbReference type="Proteomes" id="UP001558652"/>
    </source>
</evidence>
<keyword evidence="3" id="KW-1185">Reference proteome</keyword>
<feature type="region of interest" description="Disordered" evidence="1">
    <location>
        <begin position="211"/>
        <end position="294"/>
    </location>
</feature>
<accession>A0ABD0XU29</accession>
<feature type="region of interest" description="Disordered" evidence="1">
    <location>
        <begin position="10"/>
        <end position="35"/>
    </location>
</feature>
<reference evidence="2 3" key="1">
    <citation type="submission" date="2024-07" db="EMBL/GenBank/DDBJ databases">
        <title>Chromosome-level genome assembly of the water stick insect Ranatra chinensis (Heteroptera: Nepidae).</title>
        <authorList>
            <person name="Liu X."/>
        </authorList>
    </citation>
    <scope>NUCLEOTIDE SEQUENCE [LARGE SCALE GENOMIC DNA]</scope>
    <source>
        <strain evidence="2">Cailab_2021Rc</strain>
        <tissue evidence="2">Muscle</tissue>
    </source>
</reference>
<dbReference type="AlphaFoldDB" id="A0ABD0XU29"/>
<feature type="region of interest" description="Disordered" evidence="1">
    <location>
        <begin position="144"/>
        <end position="164"/>
    </location>
</feature>
<proteinExistence type="predicted"/>
<evidence type="ECO:0000256" key="1">
    <source>
        <dbReference type="SAM" id="MobiDB-lite"/>
    </source>
</evidence>
<dbReference type="Proteomes" id="UP001558652">
    <property type="component" value="Unassembled WGS sequence"/>
</dbReference>
<evidence type="ECO:0000313" key="2">
    <source>
        <dbReference type="EMBL" id="KAL1109980.1"/>
    </source>
</evidence>
<dbReference type="EMBL" id="JBFDAA010000114">
    <property type="protein sequence ID" value="KAL1109980.1"/>
    <property type="molecule type" value="Genomic_DNA"/>
</dbReference>
<feature type="compositionally biased region" description="Low complexity" evidence="1">
    <location>
        <begin position="144"/>
        <end position="156"/>
    </location>
</feature>
<comment type="caution">
    <text evidence="2">The sequence shown here is derived from an EMBL/GenBank/DDBJ whole genome shotgun (WGS) entry which is preliminary data.</text>
</comment>
<feature type="compositionally biased region" description="Basic and acidic residues" evidence="1">
    <location>
        <begin position="238"/>
        <end position="294"/>
    </location>
</feature>
<protein>
    <submittedName>
        <fullName evidence="2">Uncharacterized protein</fullName>
    </submittedName>
</protein>
<sequence>MLIVFHVTTASSDRRTQSKRRQTTGTHHTHHHCAPVGHPRAVVSQLATFTLRECHQWMISLNKLTSTACTPPAKSSHIPTAPRNIVSAPFRDGKPDTKRIIVQPSEIDLFSEVDYKKLVCKRQRKGSEEEKVKSCVKRTTAAAQQRGRIQAAPGQGSPNDSWIADSPAAMTTGIGKNGTCIICILVLSGVWGRGAAASSGDVITCGVSIPGVPKGSSNQRGSGHEKKPDGTTVGDTPGWERSEREGRSERERGEAARRGEGREGRSVRERGEAARRGEGREREGKERSEGEGEE</sequence>
<name>A0ABD0XU29_9HEMI</name>
<gene>
    <name evidence="2" type="ORF">AAG570_014089</name>
</gene>
<feature type="compositionally biased region" description="Basic residues" evidence="1">
    <location>
        <begin position="17"/>
        <end position="33"/>
    </location>
</feature>
<organism evidence="2 3">
    <name type="scientific">Ranatra chinensis</name>
    <dbReference type="NCBI Taxonomy" id="642074"/>
    <lineage>
        <taxon>Eukaryota</taxon>
        <taxon>Metazoa</taxon>
        <taxon>Ecdysozoa</taxon>
        <taxon>Arthropoda</taxon>
        <taxon>Hexapoda</taxon>
        <taxon>Insecta</taxon>
        <taxon>Pterygota</taxon>
        <taxon>Neoptera</taxon>
        <taxon>Paraneoptera</taxon>
        <taxon>Hemiptera</taxon>
        <taxon>Heteroptera</taxon>
        <taxon>Panheteroptera</taxon>
        <taxon>Nepomorpha</taxon>
        <taxon>Nepidae</taxon>
        <taxon>Ranatrinae</taxon>
        <taxon>Ranatra</taxon>
    </lineage>
</organism>